<evidence type="ECO:0000256" key="3">
    <source>
        <dbReference type="ARBA" id="ARBA00023180"/>
    </source>
</evidence>
<evidence type="ECO:0000259" key="4">
    <source>
        <dbReference type="Pfam" id="PF08266"/>
    </source>
</evidence>
<comment type="subcellular location">
    <subcellularLocation>
        <location evidence="1">Membrane</location>
    </subcellularLocation>
</comment>
<dbReference type="Ensembl" id="ENSNBRT00000009937.1">
    <property type="protein sequence ID" value="ENSNBRP00000009669.1"/>
    <property type="gene ID" value="ENSNBRG00000007525.1"/>
</dbReference>
<reference evidence="5" key="2">
    <citation type="submission" date="2025-09" db="UniProtKB">
        <authorList>
            <consortium name="Ensembl"/>
        </authorList>
    </citation>
    <scope>IDENTIFICATION</scope>
</reference>
<dbReference type="SUPFAM" id="SSF49313">
    <property type="entry name" value="Cadherin-like"/>
    <property type="match status" value="1"/>
</dbReference>
<dbReference type="Bgee" id="ENSNBRG00000007525">
    <property type="expression patterns" value="Expressed in brain and 1 other cell type or tissue"/>
</dbReference>
<dbReference type="Proteomes" id="UP000261580">
    <property type="component" value="Unassembled WGS sequence"/>
</dbReference>
<dbReference type="Gene3D" id="2.60.40.60">
    <property type="entry name" value="Cadherins"/>
    <property type="match status" value="1"/>
</dbReference>
<dbReference type="GO" id="GO:0005509">
    <property type="term" value="F:calcium ion binding"/>
    <property type="evidence" value="ECO:0007669"/>
    <property type="project" value="InterPro"/>
</dbReference>
<keyword evidence="6" id="KW-1185">Reference proteome</keyword>
<evidence type="ECO:0000313" key="5">
    <source>
        <dbReference type="Ensembl" id="ENSNBRP00000009669.1"/>
    </source>
</evidence>
<dbReference type="PANTHER" id="PTHR24028:SF290">
    <property type="entry name" value="PROTOCADHERIN 2 ALPHA A 15-RELATED"/>
    <property type="match status" value="1"/>
</dbReference>
<dbReference type="GO" id="GO:0005886">
    <property type="term" value="C:plasma membrane"/>
    <property type="evidence" value="ECO:0007669"/>
    <property type="project" value="TreeGrafter"/>
</dbReference>
<dbReference type="InterPro" id="IPR015919">
    <property type="entry name" value="Cadherin-like_sf"/>
</dbReference>
<name>A0A3Q4MGM9_NEOBR</name>
<reference evidence="5" key="1">
    <citation type="submission" date="2025-08" db="UniProtKB">
        <authorList>
            <consortium name="Ensembl"/>
        </authorList>
    </citation>
    <scope>IDENTIFICATION</scope>
</reference>
<dbReference type="GO" id="GO:0007155">
    <property type="term" value="P:cell adhesion"/>
    <property type="evidence" value="ECO:0007669"/>
    <property type="project" value="TreeGrafter"/>
</dbReference>
<organism evidence="5 6">
    <name type="scientific">Neolamprologus brichardi</name>
    <name type="common">Fairy cichlid</name>
    <name type="synonym">Lamprologus brichardi</name>
    <dbReference type="NCBI Taxonomy" id="32507"/>
    <lineage>
        <taxon>Eukaryota</taxon>
        <taxon>Metazoa</taxon>
        <taxon>Chordata</taxon>
        <taxon>Craniata</taxon>
        <taxon>Vertebrata</taxon>
        <taxon>Euteleostomi</taxon>
        <taxon>Actinopterygii</taxon>
        <taxon>Neopterygii</taxon>
        <taxon>Teleostei</taxon>
        <taxon>Neoteleostei</taxon>
        <taxon>Acanthomorphata</taxon>
        <taxon>Ovalentaria</taxon>
        <taxon>Cichlomorphae</taxon>
        <taxon>Cichliformes</taxon>
        <taxon>Cichlidae</taxon>
        <taxon>African cichlids</taxon>
        <taxon>Pseudocrenilabrinae</taxon>
        <taxon>Lamprologini</taxon>
        <taxon>Neolamprologus</taxon>
    </lineage>
</organism>
<feature type="domain" description="Cadherin N-terminal" evidence="4">
    <location>
        <begin position="36"/>
        <end position="101"/>
    </location>
</feature>
<sequence>MATAITTHRRFCCAFIFHNCFRAAEVLYIRRTALGQFRYSISEEVQDGTIVGNIAKDLGLDKSALTGRGYRIVTGSTESLFQVNQNDGILYVKRRIDREELVLTAFWFHLLAISHRQGEHRFADCSLGLHQFLHVQISQECLQERGCSFFAFPTDL</sequence>
<dbReference type="PANTHER" id="PTHR24028">
    <property type="entry name" value="CADHERIN-87A"/>
    <property type="match status" value="1"/>
</dbReference>
<dbReference type="InterPro" id="IPR013164">
    <property type="entry name" value="Cadherin_N"/>
</dbReference>
<dbReference type="GeneTree" id="ENSGT00940000165118"/>
<dbReference type="InterPro" id="IPR050174">
    <property type="entry name" value="Protocadherin/Cadherin-CA"/>
</dbReference>
<keyword evidence="3" id="KW-0325">Glycoprotein</keyword>
<evidence type="ECO:0000313" key="6">
    <source>
        <dbReference type="Proteomes" id="UP000261580"/>
    </source>
</evidence>
<proteinExistence type="predicted"/>
<dbReference type="CDD" id="cd11304">
    <property type="entry name" value="Cadherin_repeat"/>
    <property type="match status" value="1"/>
</dbReference>
<evidence type="ECO:0000256" key="2">
    <source>
        <dbReference type="ARBA" id="ARBA00023136"/>
    </source>
</evidence>
<evidence type="ECO:0000256" key="1">
    <source>
        <dbReference type="ARBA" id="ARBA00004370"/>
    </source>
</evidence>
<dbReference type="Pfam" id="PF08266">
    <property type="entry name" value="Cadherin_2"/>
    <property type="match status" value="1"/>
</dbReference>
<dbReference type="AlphaFoldDB" id="A0A3Q4MGM9"/>
<accession>A0A3Q4MGM9</accession>
<protein>
    <submittedName>
        <fullName evidence="5">Protocadherin 2 alpha a 15</fullName>
    </submittedName>
</protein>
<keyword evidence="2" id="KW-0472">Membrane</keyword>